<dbReference type="RefSeq" id="WP_106531044.1">
    <property type="nucleotide sequence ID" value="NZ_PYAW01000008.1"/>
</dbReference>
<gene>
    <name evidence="1" type="ORF">CLV51_108132</name>
</gene>
<dbReference type="GO" id="GO:0016740">
    <property type="term" value="F:transferase activity"/>
    <property type="evidence" value="ECO:0007669"/>
    <property type="project" value="UniProtKB-KW"/>
</dbReference>
<proteinExistence type="predicted"/>
<reference evidence="1 2" key="1">
    <citation type="submission" date="2018-03" db="EMBL/GenBank/DDBJ databases">
        <title>Genomic Encyclopedia of Archaeal and Bacterial Type Strains, Phase II (KMG-II): from individual species to whole genera.</title>
        <authorList>
            <person name="Goeker M."/>
        </authorList>
    </citation>
    <scope>NUCLEOTIDE SEQUENCE [LARGE SCALE GENOMIC DNA]</scope>
    <source>
        <strain evidence="1 2">DSM 24859</strain>
    </source>
</reference>
<sequence>MTFEALQQQRNCILLECISGSKAYNLQVPTSDTDIKGVFILPQRELYGMTYTDQVSNATNDEVYFEIKRFLELLEKNNPNMLELLSTGAGSQLQRHPLMDLIRPQDFLSRLCLDTFAGYAKTQIKKARGLNKKINQSYPATRKDVSEFCYVVAGGRSIPLAAWLHENNLKQQDCGLAGIDHFRDVYALYHPVQFSTVATFKGIFSGENANDVQLSTIPKGVDPLVIMQFNKDGYTVYCKDFAAYWQWVTLRNDARYQHNKELGADYDSKHMMHTFRLLNMAEEIALHKEVRVYRHDRDFLLRIRNGEFTYDALLEMATQKLHNMEQLYAKSDLPEHPDPQLAAALLIRIREEYYVPKK</sequence>
<dbReference type="PANTHER" id="PTHR34817">
    <property type="entry name" value="NUCLEOTIDYLTRANSFERASE"/>
    <property type="match status" value="1"/>
</dbReference>
<protein>
    <submittedName>
        <fullName evidence="1">Putative nucleotidyltransferase</fullName>
    </submittedName>
</protein>
<organism evidence="1 2">
    <name type="scientific">Chitinophaga niastensis</name>
    <dbReference type="NCBI Taxonomy" id="536980"/>
    <lineage>
        <taxon>Bacteria</taxon>
        <taxon>Pseudomonadati</taxon>
        <taxon>Bacteroidota</taxon>
        <taxon>Chitinophagia</taxon>
        <taxon>Chitinophagales</taxon>
        <taxon>Chitinophagaceae</taxon>
        <taxon>Chitinophaga</taxon>
    </lineage>
</organism>
<dbReference type="EMBL" id="PYAW01000008">
    <property type="protein sequence ID" value="PSL43442.1"/>
    <property type="molecule type" value="Genomic_DNA"/>
</dbReference>
<dbReference type="AlphaFoldDB" id="A0A2P8HB48"/>
<comment type="caution">
    <text evidence="1">The sequence shown here is derived from an EMBL/GenBank/DDBJ whole genome shotgun (WGS) entry which is preliminary data.</text>
</comment>
<dbReference type="Pfam" id="PF10127">
    <property type="entry name" value="RlaP"/>
    <property type="match status" value="1"/>
</dbReference>
<evidence type="ECO:0000313" key="1">
    <source>
        <dbReference type="EMBL" id="PSL43442.1"/>
    </source>
</evidence>
<keyword evidence="2" id="KW-1185">Reference proteome</keyword>
<dbReference type="PANTHER" id="PTHR34817:SF1">
    <property type="entry name" value="NUCLEOTIDYLTRANSFERASE"/>
    <property type="match status" value="1"/>
</dbReference>
<dbReference type="Proteomes" id="UP000240971">
    <property type="component" value="Unassembled WGS sequence"/>
</dbReference>
<evidence type="ECO:0000313" key="2">
    <source>
        <dbReference type="Proteomes" id="UP000240971"/>
    </source>
</evidence>
<name>A0A2P8HB48_CHINA</name>
<keyword evidence="1" id="KW-0808">Transferase</keyword>
<dbReference type="OrthoDB" id="243791at2"/>
<accession>A0A2P8HB48</accession>
<dbReference type="InterPro" id="IPR018775">
    <property type="entry name" value="RlaP"/>
</dbReference>